<dbReference type="NCBIfam" id="TIGR01059">
    <property type="entry name" value="gyrB"/>
    <property type="match status" value="1"/>
</dbReference>
<dbReference type="Pfam" id="PF00204">
    <property type="entry name" value="DNA_gyraseB"/>
    <property type="match status" value="1"/>
</dbReference>
<dbReference type="Pfam" id="PF01751">
    <property type="entry name" value="Toprim"/>
    <property type="match status" value="1"/>
</dbReference>
<dbReference type="Pfam" id="PF02518">
    <property type="entry name" value="HATPase_c"/>
    <property type="match status" value="1"/>
</dbReference>
<evidence type="ECO:0000256" key="7">
    <source>
        <dbReference type="ARBA" id="ARBA00023029"/>
    </source>
</evidence>
<keyword evidence="5 10" id="KW-0067">ATP-binding</keyword>
<evidence type="ECO:0000313" key="13">
    <source>
        <dbReference type="Proteomes" id="UP000515563"/>
    </source>
</evidence>
<feature type="binding site" evidence="10">
    <location>
        <position position="538"/>
    </location>
    <ligand>
        <name>Mg(2+)</name>
        <dbReference type="ChEBI" id="CHEBI:18420"/>
        <label>2</label>
    </ligand>
</feature>
<reference evidence="12 13" key="2">
    <citation type="journal article" date="2020" name="Microbiol. Resour. Announc.">
        <title>Antarctic desert soil bacteria exhibit high novel natural product potential, evaluated through long-read genome sequencing and comparative genomics.</title>
        <authorList>
            <person name="Benaud N."/>
            <person name="Edwards R.J."/>
            <person name="Amos T.G."/>
            <person name="D'Agostino P.M."/>
            <person name="Gutierrez-Chavez C."/>
            <person name="Montgomery K."/>
            <person name="Nicetic I."/>
            <person name="Ferrari B.C."/>
        </authorList>
    </citation>
    <scope>NUCLEOTIDE SEQUENCE [LARGE SCALE GENOMIC DNA]</scope>
    <source>
        <strain evidence="12 13">SPB151</strain>
    </source>
</reference>
<dbReference type="AlphaFoldDB" id="A0A7G6X0W3"/>
<dbReference type="GO" id="GO:0006265">
    <property type="term" value="P:DNA topological change"/>
    <property type="evidence" value="ECO:0007669"/>
    <property type="project" value="UniProtKB-UniRule"/>
</dbReference>
<dbReference type="GO" id="GO:0003677">
    <property type="term" value="F:DNA binding"/>
    <property type="evidence" value="ECO:0007669"/>
    <property type="project" value="UniProtKB-KW"/>
</dbReference>
<dbReference type="InterPro" id="IPR011557">
    <property type="entry name" value="GyrB"/>
</dbReference>
<proteinExistence type="inferred from homology"/>
<dbReference type="InterPro" id="IPR003594">
    <property type="entry name" value="HATPase_dom"/>
</dbReference>
<feature type="domain" description="Toprim" evidence="11">
    <location>
        <begin position="457"/>
        <end position="571"/>
    </location>
</feature>
<dbReference type="NCBIfam" id="NF011501">
    <property type="entry name" value="PRK14939.1"/>
    <property type="match status" value="1"/>
</dbReference>
<feature type="binding site" evidence="10">
    <location>
        <position position="463"/>
    </location>
    <ligand>
        <name>Mg(2+)</name>
        <dbReference type="ChEBI" id="CHEBI:18420"/>
        <label>1</label>
        <note>catalytic</note>
    </ligand>
</feature>
<keyword evidence="3 10" id="KW-0479">Metal-binding</keyword>
<evidence type="ECO:0000256" key="8">
    <source>
        <dbReference type="ARBA" id="ARBA00023125"/>
    </source>
</evidence>
<dbReference type="PRINTS" id="PR00418">
    <property type="entry name" value="TPI2FAMILY"/>
</dbReference>
<dbReference type="InterPro" id="IPR036890">
    <property type="entry name" value="HATPase_C_sf"/>
</dbReference>
<evidence type="ECO:0000256" key="1">
    <source>
        <dbReference type="ARBA" id="ARBA00000185"/>
    </source>
</evidence>
<evidence type="ECO:0000256" key="9">
    <source>
        <dbReference type="ARBA" id="ARBA00023235"/>
    </source>
</evidence>
<sequence>MTDEPTEIDETTSADITGIEEAPLGEIQSSVVEKEYDASAIQVLEGLDAVRKRPGMYIGSTGERGLHHLVYEVVDNAVDEALAGYCDKILITLLSDGGVRVVDNGRGIPVDIVESEGKPAVTVVLTVLHAGGKFGGGGYKVSGGLHGVGVSVVNALSGRLQVDVRKNAKIYTQSFTVGVPDADLAEVGTSDSDGTTITFWPSADVFETTVYSFETLSTRLREYAFLNKGLELVIRDERPDHTPDGEPVEQSFRYEDGLVDYVKYLTGIRETVHRDVIAFEAAQGDDSLSLEVAMQWSGSFQESVHTFANTINTHEGGTHEEGFRAALTTLVNSFGEDQGMIKKKEDRLTGDDIREGLTAIISVKLGNPQFEGQTKTKLGNTEVKGFVQRVVNDRLGAWFEQNPAEGREIIRKATAAASARIAARKARDLARNRKGLLGGGGLPGKLSDCQSTNPEECEVYIVEGDSAGGSAKGGRDPKYQAILPIRGKILNVEKARIDRVLQNNEVLAIISALGTGIHEDFDEEKLRYHKIVLMADADVDGQHIRTLLLTLLFRFMRPLIERGHVYAAQPPLYKIRWSNQTPELAYTEREKDGLLEAGFEAGKKLPKDNAIQRYKGLGEMNAQELWETTMDPANRVLLQITLDDAARADETFATLMGDDIEARRNFIQRNAKDVRFLDI</sequence>
<dbReference type="Pfam" id="PF00986">
    <property type="entry name" value="DNA_gyraseB_C"/>
    <property type="match status" value="1"/>
</dbReference>
<feature type="binding site" evidence="10">
    <location>
        <position position="536"/>
    </location>
    <ligand>
        <name>Mg(2+)</name>
        <dbReference type="ChEBI" id="CHEBI:18420"/>
        <label>1</label>
        <note>catalytic</note>
    </ligand>
</feature>
<keyword evidence="10" id="KW-0963">Cytoplasm</keyword>
<feature type="site" description="Interaction with DNA" evidence="10">
    <location>
        <position position="491"/>
    </location>
</feature>
<dbReference type="InterPro" id="IPR014721">
    <property type="entry name" value="Ribsml_uS5_D2-typ_fold_subgr"/>
</dbReference>
<gene>
    <name evidence="10 12" type="primary">gyrB</name>
    <name evidence="12" type="ORF">F1D05_20650</name>
</gene>
<dbReference type="SUPFAM" id="SSF54211">
    <property type="entry name" value="Ribosomal protein S5 domain 2-like"/>
    <property type="match status" value="1"/>
</dbReference>
<dbReference type="NCBIfam" id="NF004189">
    <property type="entry name" value="PRK05644.1"/>
    <property type="match status" value="1"/>
</dbReference>
<dbReference type="InterPro" id="IPR002288">
    <property type="entry name" value="DNA_gyrase_B_C"/>
</dbReference>
<keyword evidence="13" id="KW-1185">Reference proteome</keyword>
<dbReference type="EC" id="5.6.2.2" evidence="10"/>
<protein>
    <recommendedName>
        <fullName evidence="10">DNA gyrase subunit B</fullName>
        <ecNumber evidence="10">5.6.2.2</ecNumber>
    </recommendedName>
</protein>
<dbReference type="KEGG" id="kqi:F1D05_20650"/>
<comment type="similarity">
    <text evidence="2 10">Belongs to the type II topoisomerase GyrB family.</text>
</comment>
<dbReference type="SUPFAM" id="SSF56719">
    <property type="entry name" value="Type II DNA topoisomerase"/>
    <property type="match status" value="1"/>
</dbReference>
<dbReference type="GO" id="GO:0005524">
    <property type="term" value="F:ATP binding"/>
    <property type="evidence" value="ECO:0007669"/>
    <property type="project" value="UniProtKB-UniRule"/>
</dbReference>
<dbReference type="InterPro" id="IPR013506">
    <property type="entry name" value="Topo_IIA_bsu_dom2"/>
</dbReference>
<evidence type="ECO:0000313" key="12">
    <source>
        <dbReference type="EMBL" id="QNE19878.1"/>
    </source>
</evidence>
<dbReference type="CDD" id="cd00822">
    <property type="entry name" value="TopoII_Trans_DNA_gyrase"/>
    <property type="match status" value="1"/>
</dbReference>
<evidence type="ECO:0000256" key="5">
    <source>
        <dbReference type="ARBA" id="ARBA00022840"/>
    </source>
</evidence>
<comment type="miscellaneous">
    <text evidence="10">Few gyrases are as efficient as E.coli at forming negative supercoils. Not all organisms have 2 type II topoisomerases; in organisms with a single type II topoisomerase this enzyme also has to decatenate newly replicated chromosomes.</text>
</comment>
<evidence type="ECO:0000256" key="3">
    <source>
        <dbReference type="ARBA" id="ARBA00022723"/>
    </source>
</evidence>
<dbReference type="PROSITE" id="PS50880">
    <property type="entry name" value="TOPRIM"/>
    <property type="match status" value="1"/>
</dbReference>
<dbReference type="InterPro" id="IPR018522">
    <property type="entry name" value="TopoIIA_CS"/>
</dbReference>
<evidence type="ECO:0000256" key="2">
    <source>
        <dbReference type="ARBA" id="ARBA00010708"/>
    </source>
</evidence>
<reference evidence="13" key="1">
    <citation type="submission" date="2019-09" db="EMBL/GenBank/DDBJ databases">
        <title>Antimicrobial potential of Antarctic Bacteria.</title>
        <authorList>
            <person name="Benaud N."/>
            <person name="Edwards R.J."/>
            <person name="Ferrari B.C."/>
        </authorList>
    </citation>
    <scope>NUCLEOTIDE SEQUENCE [LARGE SCALE GENOMIC DNA]</scope>
    <source>
        <strain evidence="13">SPB151</strain>
    </source>
</reference>
<dbReference type="FunFam" id="3.30.230.10:FF:000005">
    <property type="entry name" value="DNA gyrase subunit B"/>
    <property type="match status" value="1"/>
</dbReference>
<dbReference type="EMBL" id="CP043661">
    <property type="protein sequence ID" value="QNE19878.1"/>
    <property type="molecule type" value="Genomic_DNA"/>
</dbReference>
<dbReference type="Gene3D" id="3.30.565.10">
    <property type="entry name" value="Histidine kinase-like ATPase, C-terminal domain"/>
    <property type="match status" value="1"/>
</dbReference>
<dbReference type="Gene3D" id="3.30.230.10">
    <property type="match status" value="1"/>
</dbReference>
<dbReference type="PANTHER" id="PTHR45866">
    <property type="entry name" value="DNA GYRASE/TOPOISOMERASE SUBUNIT B"/>
    <property type="match status" value="1"/>
</dbReference>
<comment type="function">
    <text evidence="10">A type II topoisomerase that negatively supercoils closed circular double-stranded (ds) DNA in an ATP-dependent manner to modulate DNA topology and maintain chromosomes in an underwound state. Negative supercoiling favors strand separation, and DNA replication, transcription, recombination and repair, all of which involve strand separation. Also able to catalyze the interconversion of other topological isomers of dsDNA rings, including catenanes and knotted rings. Type II topoisomerases break and join 2 DNA strands simultaneously in an ATP-dependent manner.</text>
</comment>
<keyword evidence="9 10" id="KW-0413">Isomerase</keyword>
<dbReference type="PRINTS" id="PR01159">
    <property type="entry name" value="DNAGYRASEB"/>
</dbReference>
<dbReference type="HAMAP" id="MF_01898">
    <property type="entry name" value="GyrB"/>
    <property type="match status" value="1"/>
</dbReference>
<name>A0A7G6X0W3_9ACTN</name>
<comment type="cofactor">
    <cofactor evidence="10">
        <name>Mg(2+)</name>
        <dbReference type="ChEBI" id="CHEBI:18420"/>
    </cofactor>
    <cofactor evidence="10">
        <name>Mn(2+)</name>
        <dbReference type="ChEBI" id="CHEBI:29035"/>
    </cofactor>
    <cofactor evidence="10">
        <name>Ca(2+)</name>
        <dbReference type="ChEBI" id="CHEBI:29108"/>
    </cofactor>
    <text evidence="10">Binds two Mg(2+) per subunit. The magnesium ions form salt bridges with both the protein and the DNA. Can also accept other divalent metal cations, such as Mn(2+) or Ca(2+).</text>
</comment>
<organism evidence="12 13">
    <name type="scientific">Kribbella qitaiheensis</name>
    <dbReference type="NCBI Taxonomy" id="1544730"/>
    <lineage>
        <taxon>Bacteria</taxon>
        <taxon>Bacillati</taxon>
        <taxon>Actinomycetota</taxon>
        <taxon>Actinomycetes</taxon>
        <taxon>Propionibacteriales</taxon>
        <taxon>Kribbellaceae</taxon>
        <taxon>Kribbella</taxon>
    </lineage>
</organism>
<comment type="catalytic activity">
    <reaction evidence="1 10">
        <text>ATP-dependent breakage, passage and rejoining of double-stranded DNA.</text>
        <dbReference type="EC" id="5.6.2.2"/>
    </reaction>
</comment>
<keyword evidence="6 10" id="KW-0460">Magnesium</keyword>
<dbReference type="SMART" id="SM00387">
    <property type="entry name" value="HATPase_c"/>
    <property type="match status" value="1"/>
</dbReference>
<dbReference type="InterPro" id="IPR013760">
    <property type="entry name" value="Topo_IIA-like_dom_sf"/>
</dbReference>
<evidence type="ECO:0000256" key="10">
    <source>
        <dbReference type="HAMAP-Rule" id="MF_01898"/>
    </source>
</evidence>
<dbReference type="CDD" id="cd16928">
    <property type="entry name" value="HATPase_GyrB-like"/>
    <property type="match status" value="1"/>
</dbReference>
<dbReference type="SMART" id="SM00433">
    <property type="entry name" value="TOP2c"/>
    <property type="match status" value="1"/>
</dbReference>
<comment type="subcellular location">
    <subcellularLocation>
        <location evidence="10">Cytoplasm</location>
    </subcellularLocation>
</comment>
<dbReference type="InterPro" id="IPR000565">
    <property type="entry name" value="Topo_IIA_B"/>
</dbReference>
<keyword evidence="4 10" id="KW-0547">Nucleotide-binding</keyword>
<dbReference type="Proteomes" id="UP000515563">
    <property type="component" value="Chromosome"/>
</dbReference>
<dbReference type="PROSITE" id="PS00177">
    <property type="entry name" value="TOPOISOMERASE_II"/>
    <property type="match status" value="1"/>
</dbReference>
<dbReference type="InterPro" id="IPR001241">
    <property type="entry name" value="Topo_IIA"/>
</dbReference>
<dbReference type="GO" id="GO:0005737">
    <property type="term" value="C:cytoplasm"/>
    <property type="evidence" value="ECO:0007669"/>
    <property type="project" value="UniProtKB-SubCell"/>
</dbReference>
<dbReference type="GO" id="GO:0034335">
    <property type="term" value="F:DNA negative supercoiling activity"/>
    <property type="evidence" value="ECO:0007669"/>
    <property type="project" value="UniProtKB-ARBA"/>
</dbReference>
<dbReference type="FunFam" id="3.40.50.670:FF:000002">
    <property type="entry name" value="DNA gyrase subunit B"/>
    <property type="match status" value="1"/>
</dbReference>
<dbReference type="InterPro" id="IPR013759">
    <property type="entry name" value="Topo_IIA_B_C"/>
</dbReference>
<dbReference type="GO" id="GO:0005694">
    <property type="term" value="C:chromosome"/>
    <property type="evidence" value="ECO:0007669"/>
    <property type="project" value="InterPro"/>
</dbReference>
<evidence type="ECO:0000259" key="11">
    <source>
        <dbReference type="PROSITE" id="PS50880"/>
    </source>
</evidence>
<keyword evidence="7 10" id="KW-0799">Topoisomerase</keyword>
<dbReference type="InterPro" id="IPR006171">
    <property type="entry name" value="TOPRIM_dom"/>
</dbReference>
<feature type="binding site" evidence="10">
    <location>
        <position position="536"/>
    </location>
    <ligand>
        <name>Mg(2+)</name>
        <dbReference type="ChEBI" id="CHEBI:18420"/>
        <label>2</label>
    </ligand>
</feature>
<dbReference type="FunFam" id="3.30.565.10:FF:000002">
    <property type="entry name" value="DNA gyrase subunit B"/>
    <property type="match status" value="1"/>
</dbReference>
<dbReference type="PANTHER" id="PTHR45866:SF1">
    <property type="entry name" value="DNA GYRASE SUBUNIT B, MITOCHONDRIAL"/>
    <property type="match status" value="1"/>
</dbReference>
<dbReference type="GO" id="GO:0046872">
    <property type="term" value="F:metal ion binding"/>
    <property type="evidence" value="ECO:0007669"/>
    <property type="project" value="UniProtKB-KW"/>
</dbReference>
<accession>A0A7G6X0W3</accession>
<dbReference type="Gene3D" id="3.40.50.670">
    <property type="match status" value="1"/>
</dbReference>
<dbReference type="GO" id="GO:0006261">
    <property type="term" value="P:DNA-templated DNA replication"/>
    <property type="evidence" value="ECO:0007669"/>
    <property type="project" value="UniProtKB-UniRule"/>
</dbReference>
<dbReference type="SUPFAM" id="SSF55874">
    <property type="entry name" value="ATPase domain of HSP90 chaperone/DNA topoisomerase II/histidine kinase"/>
    <property type="match status" value="1"/>
</dbReference>
<dbReference type="InterPro" id="IPR020568">
    <property type="entry name" value="Ribosomal_Su5_D2-typ_SF"/>
</dbReference>
<feature type="site" description="Interaction with DNA" evidence="10">
    <location>
        <position position="488"/>
    </location>
</feature>
<evidence type="ECO:0000256" key="4">
    <source>
        <dbReference type="ARBA" id="ARBA00022741"/>
    </source>
</evidence>
<keyword evidence="8" id="KW-0238">DNA-binding</keyword>
<comment type="subunit">
    <text evidence="10">Heterotetramer, composed of two GyrA and two GyrB chains. In the heterotetramer, GyrA contains the active site tyrosine that forms a transient covalent intermediate with DNA, while GyrB binds cofactors and catalyzes ATP hydrolysis.</text>
</comment>
<evidence type="ECO:0000256" key="6">
    <source>
        <dbReference type="ARBA" id="ARBA00022842"/>
    </source>
</evidence>